<evidence type="ECO:0000259" key="12">
    <source>
        <dbReference type="PROSITE" id="PS50191"/>
    </source>
</evidence>
<dbReference type="SMART" id="SM00150">
    <property type="entry name" value="SPEC"/>
    <property type="match status" value="1"/>
</dbReference>
<comment type="caution">
    <text evidence="13">The sequence shown here is derived from an EMBL/GenBank/DDBJ whole genome shotgun (WGS) entry which is preliminary data.</text>
</comment>
<dbReference type="SUPFAM" id="SSF50044">
    <property type="entry name" value="SH3-domain"/>
    <property type="match status" value="1"/>
</dbReference>
<reference evidence="13 14" key="1">
    <citation type="journal article" date="2022" name="Nat. Ecol. Evol.">
        <title>A masculinizing supergene underlies an exaggerated male reproductive morph in a spider.</title>
        <authorList>
            <person name="Hendrickx F."/>
            <person name="De Corte Z."/>
            <person name="Sonet G."/>
            <person name="Van Belleghem S.M."/>
            <person name="Kostlbacher S."/>
            <person name="Vangestel C."/>
        </authorList>
    </citation>
    <scope>NUCLEOTIDE SEQUENCE [LARGE SCALE GENOMIC DNA]</scope>
    <source>
        <strain evidence="13">W744_W776</strain>
    </source>
</reference>
<dbReference type="Gene3D" id="1.20.900.10">
    <property type="entry name" value="Dbl homology (DH) domain"/>
    <property type="match status" value="1"/>
</dbReference>
<dbReference type="CDD" id="cd11856">
    <property type="entry name" value="SH3_p47phox_like"/>
    <property type="match status" value="1"/>
</dbReference>
<dbReference type="EMBL" id="JAFNEN010000108">
    <property type="protein sequence ID" value="KAG8194150.1"/>
    <property type="molecule type" value="Genomic_DNA"/>
</dbReference>
<evidence type="ECO:0000259" key="9">
    <source>
        <dbReference type="PROSITE" id="PS50002"/>
    </source>
</evidence>
<dbReference type="AlphaFoldDB" id="A0AAV6VE35"/>
<sequence length="1204" mass="136645">MPLRNSHSQIEEQIDTFIQNFKRNSAVFVSNFNLENYGATLRHTFSAGQLSPTDINRSKRSSWFSNYSSSSRRTSVDGTNSSFSEGESFYHDDADVSESSSDETMEENSCSLCVQDVAHLLQNKYAIITGGKTLDGFPIVTFPDSSVEFLNLSEDEYRKLVLFLTSVPSMQDADRGFVLIIDRRNDKWSSVKTILLKIAGFFPALVQLVFVLRPAGFLQKAISGVSNKFFKEEFKFKVIVCTSVEELHAHIDVSQLTNDLGGTIAYDLSDWIQQRTAVERFSANTKETSVTLQDMIMQMQSCVLPNDVPTTMAVIEEHTKDHMELKDDIQSAIRHGETLLSCIRRPSSEDASLDLCPDKLVNVAAVERLLIQLEETEKNFDTFWTDHIGRLQQCLDLRHFEQDFKEVQSVLNSCLDKVSELPTSGDSVSQVQEALRDAEDFKENVEVCMNKAIAIRARGEALIADHHYAVDSISPKCLELETMVGDLTLQIQRKLDMLRKYCDLHEKIEKANQWCAEGVELLASHQIEKCTCYEFASKALQKITEFLQKSCDSQLSEELEHHTILDGTISPETRALVQQVLKRLEDMQTVCEKRKSSLERLAVKPVRPIQAVVPEPKVPSHPPLRRTSPDGDKKVVLRKGTKTTIEICFEENESGESTYFRPIENLSGLNSPRNSTDILRLKRGHVMSELIETEKTYVTELNSIINGYLKQVENPDMADVVPSLLFDKKDILFGNMEDIYSFHNSTFLIDLEACYSTPEEVGRCFVTRSESFHKLYSFYCLNKPKSESLRRQCGDDNLFFKECQRSLGHKLPLGAYLLKPVQRITKYQLLLQDLLKFCEESITELKEALDTMLTVLKYVNDSMHQVAITGFHGCLTDYGQLLLQSPFNVWVENKKDRIRDLRFKAHHRYIFLYEGLVLFTKKYGREESPSYAFKNALKTSQIGLTENMHGSKAEGRKFELWLHGRKQIYILQAPTPEVKLKWVTEIKRVLFQQFEHLKDENKKQYSDKIKCLNGLISQSPVSKRAQVVSSQSWDNTAPVNNNINEEKNEKTRRATFTSEDSYQKEDLDNQDDGWSTDELSQTEDEDEEGDIFSQAAEVKSRYVVLGDYEAVDVGEVSLHEGQIVETEKIGCAGWWYIRCLDTGCQGWVPASYLGPATSHIIKRNSRSSPSVSSQDSGSGSLQRAASKSSVASNMSSTSQEAANS</sequence>
<dbReference type="Proteomes" id="UP000827092">
    <property type="component" value="Unassembled WGS sequence"/>
</dbReference>
<evidence type="ECO:0008006" key="15">
    <source>
        <dbReference type="Google" id="ProtNLM"/>
    </source>
</evidence>
<dbReference type="Gene3D" id="3.40.525.10">
    <property type="entry name" value="CRAL-TRIO lipid binding domain"/>
    <property type="match status" value="1"/>
</dbReference>
<organism evidence="13 14">
    <name type="scientific">Oedothorax gibbosus</name>
    <dbReference type="NCBI Taxonomy" id="931172"/>
    <lineage>
        <taxon>Eukaryota</taxon>
        <taxon>Metazoa</taxon>
        <taxon>Ecdysozoa</taxon>
        <taxon>Arthropoda</taxon>
        <taxon>Chelicerata</taxon>
        <taxon>Arachnida</taxon>
        <taxon>Araneae</taxon>
        <taxon>Araneomorphae</taxon>
        <taxon>Entelegynae</taxon>
        <taxon>Araneoidea</taxon>
        <taxon>Linyphiidae</taxon>
        <taxon>Erigoninae</taxon>
        <taxon>Oedothorax</taxon>
    </lineage>
</organism>
<dbReference type="SMART" id="SM00326">
    <property type="entry name" value="SH3"/>
    <property type="match status" value="1"/>
</dbReference>
<dbReference type="FunFam" id="2.30.29.30:FF:000078">
    <property type="entry name" value="Guanine nucleotide exchange factor DBS"/>
    <property type="match status" value="1"/>
</dbReference>
<dbReference type="PANTHER" id="PTHR22826">
    <property type="entry name" value="RHO GUANINE EXCHANGE FACTOR-RELATED"/>
    <property type="match status" value="1"/>
</dbReference>
<dbReference type="InterPro" id="IPR035899">
    <property type="entry name" value="DBL_dom_sf"/>
</dbReference>
<dbReference type="PANTHER" id="PTHR22826:SF211">
    <property type="entry name" value="LD43457P"/>
    <property type="match status" value="1"/>
</dbReference>
<dbReference type="InterPro" id="IPR055251">
    <property type="entry name" value="SOS1_NGEF_PH"/>
</dbReference>
<dbReference type="SUPFAM" id="SSF48065">
    <property type="entry name" value="DBL homology domain (DH-domain)"/>
    <property type="match status" value="1"/>
</dbReference>
<evidence type="ECO:0000256" key="6">
    <source>
        <dbReference type="ARBA" id="ARBA00049987"/>
    </source>
</evidence>
<evidence type="ECO:0000259" key="11">
    <source>
        <dbReference type="PROSITE" id="PS50010"/>
    </source>
</evidence>
<feature type="domain" description="DH" evidence="11">
    <location>
        <begin position="682"/>
        <end position="862"/>
    </location>
</feature>
<dbReference type="InterPro" id="IPR051336">
    <property type="entry name" value="RhoGEF_Guanine_NuclExch_SF"/>
</dbReference>
<proteinExistence type="inferred from homology"/>
<dbReference type="Gene3D" id="1.20.58.60">
    <property type="match status" value="1"/>
</dbReference>
<evidence type="ECO:0000256" key="5">
    <source>
        <dbReference type="ARBA" id="ARBA00022658"/>
    </source>
</evidence>
<dbReference type="InterPro" id="IPR001452">
    <property type="entry name" value="SH3_domain"/>
</dbReference>
<name>A0AAV6VE35_9ARAC</name>
<dbReference type="GO" id="GO:0005085">
    <property type="term" value="F:guanyl-nucleotide exchange factor activity"/>
    <property type="evidence" value="ECO:0007669"/>
    <property type="project" value="UniProtKB-KW"/>
</dbReference>
<evidence type="ECO:0000256" key="2">
    <source>
        <dbReference type="ARBA" id="ARBA00022443"/>
    </source>
</evidence>
<evidence type="ECO:0000256" key="4">
    <source>
        <dbReference type="ARBA" id="ARBA00022553"/>
    </source>
</evidence>
<dbReference type="InterPro" id="IPR018159">
    <property type="entry name" value="Spectrin/alpha-actinin"/>
</dbReference>
<keyword evidence="14" id="KW-1185">Reference proteome</keyword>
<evidence type="ECO:0000313" key="13">
    <source>
        <dbReference type="EMBL" id="KAG8194150.1"/>
    </source>
</evidence>
<dbReference type="InterPro" id="IPR001251">
    <property type="entry name" value="CRAL-TRIO_dom"/>
</dbReference>
<protein>
    <recommendedName>
        <fullName evidence="15">Guanine nucleotide exchange factor DBS</fullName>
    </recommendedName>
</protein>
<dbReference type="InterPro" id="IPR000219">
    <property type="entry name" value="DH_dom"/>
</dbReference>
<feature type="compositionally biased region" description="Polar residues" evidence="8">
    <location>
        <begin position="1029"/>
        <end position="1039"/>
    </location>
</feature>
<feature type="domain" description="PH" evidence="10">
    <location>
        <begin position="874"/>
        <end position="991"/>
    </location>
</feature>
<dbReference type="Pfam" id="PF00621">
    <property type="entry name" value="RhoGEF"/>
    <property type="match status" value="1"/>
</dbReference>
<feature type="compositionally biased region" description="Low complexity" evidence="8">
    <location>
        <begin position="1166"/>
        <end position="1198"/>
    </location>
</feature>
<dbReference type="CDD" id="cd00176">
    <property type="entry name" value="SPEC"/>
    <property type="match status" value="1"/>
</dbReference>
<dbReference type="SMART" id="SM00325">
    <property type="entry name" value="RhoGEF"/>
    <property type="match status" value="1"/>
</dbReference>
<accession>A0AAV6VE35</accession>
<dbReference type="SUPFAM" id="SSF46966">
    <property type="entry name" value="Spectrin repeat"/>
    <property type="match status" value="1"/>
</dbReference>
<dbReference type="PROSITE" id="PS50010">
    <property type="entry name" value="DH_2"/>
    <property type="match status" value="1"/>
</dbReference>
<gene>
    <name evidence="13" type="ORF">JTE90_000988</name>
</gene>
<keyword evidence="5" id="KW-0344">Guanine-nucleotide releasing factor</keyword>
<dbReference type="SMART" id="SM00516">
    <property type="entry name" value="SEC14"/>
    <property type="match status" value="1"/>
</dbReference>
<dbReference type="PROSITE" id="PS50003">
    <property type="entry name" value="PH_DOMAIN"/>
    <property type="match status" value="1"/>
</dbReference>
<dbReference type="Pfam" id="PF00018">
    <property type="entry name" value="SH3_1"/>
    <property type="match status" value="1"/>
</dbReference>
<feature type="compositionally biased region" description="Acidic residues" evidence="8">
    <location>
        <begin position="1068"/>
        <end position="1090"/>
    </location>
</feature>
<dbReference type="Pfam" id="PF22697">
    <property type="entry name" value="SOS1_NGEF_PH"/>
    <property type="match status" value="1"/>
</dbReference>
<dbReference type="SMART" id="SM00233">
    <property type="entry name" value="PH"/>
    <property type="match status" value="1"/>
</dbReference>
<feature type="region of interest" description="Disordered" evidence="8">
    <location>
        <begin position="61"/>
        <end position="101"/>
    </location>
</feature>
<evidence type="ECO:0000256" key="7">
    <source>
        <dbReference type="PROSITE-ProRule" id="PRU00192"/>
    </source>
</evidence>
<comment type="subcellular location">
    <subcellularLocation>
        <location evidence="1">Cytoplasm</location>
    </subcellularLocation>
</comment>
<feature type="compositionally biased region" description="Low complexity" evidence="8">
    <location>
        <begin position="61"/>
        <end position="73"/>
    </location>
</feature>
<dbReference type="PROSITE" id="PS50002">
    <property type="entry name" value="SH3"/>
    <property type="match status" value="1"/>
</dbReference>
<evidence type="ECO:0000256" key="3">
    <source>
        <dbReference type="ARBA" id="ARBA00022490"/>
    </source>
</evidence>
<dbReference type="SUPFAM" id="SSF52087">
    <property type="entry name" value="CRAL/TRIO domain"/>
    <property type="match status" value="1"/>
</dbReference>
<dbReference type="InterPro" id="IPR011993">
    <property type="entry name" value="PH-like_dom_sf"/>
</dbReference>
<keyword evidence="4" id="KW-0597">Phosphoprotein</keyword>
<feature type="domain" description="SH3" evidence="9">
    <location>
        <begin position="1097"/>
        <end position="1158"/>
    </location>
</feature>
<evidence type="ECO:0000256" key="8">
    <source>
        <dbReference type="SAM" id="MobiDB-lite"/>
    </source>
</evidence>
<dbReference type="Pfam" id="PF00435">
    <property type="entry name" value="Spectrin"/>
    <property type="match status" value="1"/>
</dbReference>
<evidence type="ECO:0000256" key="1">
    <source>
        <dbReference type="ARBA" id="ARBA00004496"/>
    </source>
</evidence>
<feature type="region of interest" description="Disordered" evidence="8">
    <location>
        <begin position="1029"/>
        <end position="1090"/>
    </location>
</feature>
<dbReference type="SUPFAM" id="SSF50729">
    <property type="entry name" value="PH domain-like"/>
    <property type="match status" value="1"/>
</dbReference>
<feature type="domain" description="CRAL-TRIO" evidence="12">
    <location>
        <begin position="117"/>
        <end position="268"/>
    </location>
</feature>
<feature type="compositionally biased region" description="Polar residues" evidence="8">
    <location>
        <begin position="76"/>
        <end position="85"/>
    </location>
</feature>
<dbReference type="PROSITE" id="PS50191">
    <property type="entry name" value="CRAL_TRIO"/>
    <property type="match status" value="1"/>
</dbReference>
<evidence type="ECO:0000259" key="10">
    <source>
        <dbReference type="PROSITE" id="PS50003"/>
    </source>
</evidence>
<dbReference type="Pfam" id="PF23289">
    <property type="entry name" value="Spectrin_5"/>
    <property type="match status" value="1"/>
</dbReference>
<dbReference type="InterPro" id="IPR002017">
    <property type="entry name" value="Spectrin_repeat"/>
</dbReference>
<dbReference type="InterPro" id="IPR036865">
    <property type="entry name" value="CRAL-TRIO_dom_sf"/>
</dbReference>
<dbReference type="Gene3D" id="2.30.30.40">
    <property type="entry name" value="SH3 Domains"/>
    <property type="match status" value="1"/>
</dbReference>
<dbReference type="InterPro" id="IPR036028">
    <property type="entry name" value="SH3-like_dom_sf"/>
</dbReference>
<dbReference type="GO" id="GO:0005737">
    <property type="term" value="C:cytoplasm"/>
    <property type="evidence" value="ECO:0007669"/>
    <property type="project" value="UniProtKB-SubCell"/>
</dbReference>
<dbReference type="Gene3D" id="2.30.29.30">
    <property type="entry name" value="Pleckstrin-homology domain (PH domain)/Phosphotyrosine-binding domain (PTB)"/>
    <property type="match status" value="1"/>
</dbReference>
<dbReference type="InterPro" id="IPR056466">
    <property type="entry name" value="Spectrin_DBS"/>
</dbReference>
<feature type="region of interest" description="Disordered" evidence="8">
    <location>
        <begin position="1163"/>
        <end position="1204"/>
    </location>
</feature>
<dbReference type="CDD" id="cd00170">
    <property type="entry name" value="SEC14"/>
    <property type="match status" value="1"/>
</dbReference>
<keyword evidence="3" id="KW-0963">Cytoplasm</keyword>
<dbReference type="InterPro" id="IPR001849">
    <property type="entry name" value="PH_domain"/>
</dbReference>
<comment type="similarity">
    <text evidence="6">Belongs to the MCF2 family.</text>
</comment>
<evidence type="ECO:0000313" key="14">
    <source>
        <dbReference type="Proteomes" id="UP000827092"/>
    </source>
</evidence>
<dbReference type="CDD" id="cd00160">
    <property type="entry name" value="RhoGEF"/>
    <property type="match status" value="1"/>
</dbReference>
<keyword evidence="2 7" id="KW-0728">SH3 domain</keyword>
<dbReference type="Pfam" id="PF13716">
    <property type="entry name" value="CRAL_TRIO_2"/>
    <property type="match status" value="1"/>
</dbReference>